<evidence type="ECO:0000313" key="19">
    <source>
        <dbReference type="Proteomes" id="UP000199820"/>
    </source>
</evidence>
<dbReference type="InterPro" id="IPR048307">
    <property type="entry name" value="STT3_N"/>
</dbReference>
<evidence type="ECO:0000256" key="10">
    <source>
        <dbReference type="ARBA" id="ARBA00022842"/>
    </source>
</evidence>
<feature type="transmembrane region" description="Helical" evidence="15">
    <location>
        <begin position="6"/>
        <end position="24"/>
    </location>
</feature>
<comment type="subcellular location">
    <subcellularLocation>
        <location evidence="3">Endomembrane system</location>
        <topology evidence="3">Multi-pass membrane protein</topology>
    </subcellularLocation>
</comment>
<keyword evidence="12 15" id="KW-0472">Membrane</keyword>
<feature type="transmembrane region" description="Helical" evidence="15">
    <location>
        <begin position="418"/>
        <end position="442"/>
    </location>
</feature>
<sequence>MKSSIGRALMISAVILCLMLLSVLPRLAFYREIASQSDVLLDRETGLPYLEDMDCYYHLRMTRDLALYGHPGDTVKDGVPWDSFSYAPEGRDASDYKPLMGYLAIAANRLISVFASQSLEQTAYWLSPFLSVLVVIPVFLLTFEMSGMFGAIAASVLSALNLSYLYNTVPGFYDTDCVIIWLSCFFFYFGVKLVNGWQTENRKTVIVYGLAFFASFIALSQSWYVYYMFPVIFAGALLLFTLLTWKSDCGKRPFSFAPLLLSAGILGILLIQERDLFTNVRSIVGRIFSGEESSGLFPNVFSSINELQPPLLWDGTVSDLFCLNTFSETAGIISLSGGILSFCSAFACSTILIRRIIRKDVRFEYLLLLLWYGITLVLSFKGKRFIMLYSVPAAILAGNLTVTVCGRTDRQKRKFRSFCPGVIPVLLLIPALGGVCGVYRYICSVPAEDVWSHRTVEDCLLKIRENTPEDTVLATWWDYGYFLEDKGKRRTLFDGGSQTGQRTFFISRAFSTEKEVLSSNIFRMLSGSGDAGCSRMFSAFGETEETLLFMDDLLSGSKPDARKKLLSRDVSEAQADEITALLFPENPPLTECVITGDMPWISRWFPIFGRTMSEKAKESVSFAWEVNRMPIHLSESGRTVIDSGNGYYVILEKSERGWSARTSLSEEPSGEQPKRVERVICAGSDGCREYAQEQDLLEKPPVPAETPALAQTPDQAEKSALTETPNRDKEAEPRWTVILSDNGKDTLFSMVASDLADSVFGKLVYLGGEGLSRYKAEPDLSNEVLVYRILG</sequence>
<protein>
    <submittedName>
        <fullName evidence="18">Oligosaccharyl transferase STT3 subunit</fullName>
    </submittedName>
</protein>
<dbReference type="AlphaFoldDB" id="A0A1I0FET2"/>
<feature type="transmembrane region" description="Helical" evidence="15">
    <location>
        <begin position="226"/>
        <end position="245"/>
    </location>
</feature>
<keyword evidence="11 15" id="KW-1133">Transmembrane helix</keyword>
<keyword evidence="7 18" id="KW-0808">Transferase</keyword>
<evidence type="ECO:0000313" key="18">
    <source>
        <dbReference type="EMBL" id="SET56584.1"/>
    </source>
</evidence>
<organism evidence="18 19">
    <name type="scientific">[Clostridium] aminophilum</name>
    <dbReference type="NCBI Taxonomy" id="1526"/>
    <lineage>
        <taxon>Bacteria</taxon>
        <taxon>Bacillati</taxon>
        <taxon>Bacillota</taxon>
        <taxon>Clostridia</taxon>
        <taxon>Lachnospirales</taxon>
        <taxon>Lachnospiraceae</taxon>
    </lineage>
</organism>
<dbReference type="Proteomes" id="UP000199820">
    <property type="component" value="Unassembled WGS sequence"/>
</dbReference>
<evidence type="ECO:0000256" key="3">
    <source>
        <dbReference type="ARBA" id="ARBA00004127"/>
    </source>
</evidence>
<feature type="transmembrane region" description="Helical" evidence="15">
    <location>
        <begin position="254"/>
        <end position="272"/>
    </location>
</feature>
<comment type="cofactor">
    <cofactor evidence="1">
        <name>Mn(2+)</name>
        <dbReference type="ChEBI" id="CHEBI:29035"/>
    </cofactor>
</comment>
<dbReference type="GO" id="GO:0004576">
    <property type="term" value="F:oligosaccharyl transferase activity"/>
    <property type="evidence" value="ECO:0007669"/>
    <property type="project" value="InterPro"/>
</dbReference>
<feature type="transmembrane region" description="Helical" evidence="15">
    <location>
        <begin position="365"/>
        <end position="380"/>
    </location>
</feature>
<dbReference type="Pfam" id="PF21436">
    <property type="entry name" value="STT3-PglB_core"/>
    <property type="match status" value="1"/>
</dbReference>
<gene>
    <name evidence="18" type="ORF">SAMN04487771_102510</name>
</gene>
<dbReference type="EMBL" id="FOIL01000025">
    <property type="protein sequence ID" value="SET56584.1"/>
    <property type="molecule type" value="Genomic_DNA"/>
</dbReference>
<evidence type="ECO:0000256" key="4">
    <source>
        <dbReference type="ARBA" id="ARBA00004922"/>
    </source>
</evidence>
<keyword evidence="19" id="KW-1185">Reference proteome</keyword>
<feature type="transmembrane region" description="Helical" evidence="15">
    <location>
        <begin position="178"/>
        <end position="197"/>
    </location>
</feature>
<feature type="domain" description="STT3/PglB/AglB core" evidence="17">
    <location>
        <begin position="470"/>
        <end position="525"/>
    </location>
</feature>
<dbReference type="eggNOG" id="COG1287">
    <property type="taxonomic scope" value="Bacteria"/>
</dbReference>
<keyword evidence="8 15" id="KW-0812">Transmembrane</keyword>
<keyword evidence="13" id="KW-0464">Manganese</keyword>
<dbReference type="STRING" id="1526.SAMN02910262_01967"/>
<evidence type="ECO:0000256" key="7">
    <source>
        <dbReference type="ARBA" id="ARBA00022679"/>
    </source>
</evidence>
<evidence type="ECO:0000256" key="14">
    <source>
        <dbReference type="SAM" id="MobiDB-lite"/>
    </source>
</evidence>
<dbReference type="RefSeq" id="WP_074649624.1">
    <property type="nucleotide sequence ID" value="NZ_FOIL01000025.1"/>
</dbReference>
<keyword evidence="10" id="KW-0460">Magnesium</keyword>
<dbReference type="InterPro" id="IPR003674">
    <property type="entry name" value="Oligo_trans_STT3"/>
</dbReference>
<keyword evidence="6" id="KW-0328">Glycosyltransferase</keyword>
<feature type="transmembrane region" description="Helical" evidence="15">
    <location>
        <begin position="386"/>
        <end position="406"/>
    </location>
</feature>
<feature type="domain" description="Oligosaccharyl transferase STT3 N-terminal" evidence="16">
    <location>
        <begin position="31"/>
        <end position="400"/>
    </location>
</feature>
<dbReference type="Gene3D" id="3.40.50.12610">
    <property type="match status" value="1"/>
</dbReference>
<comment type="similarity">
    <text evidence="5">Belongs to the STT3 family.</text>
</comment>
<dbReference type="GO" id="GO:0046872">
    <property type="term" value="F:metal ion binding"/>
    <property type="evidence" value="ECO:0007669"/>
    <property type="project" value="UniProtKB-KW"/>
</dbReference>
<evidence type="ECO:0000256" key="9">
    <source>
        <dbReference type="ARBA" id="ARBA00022723"/>
    </source>
</evidence>
<dbReference type="GO" id="GO:0012505">
    <property type="term" value="C:endomembrane system"/>
    <property type="evidence" value="ECO:0007669"/>
    <property type="project" value="UniProtKB-SubCell"/>
</dbReference>
<dbReference type="UniPathway" id="UPA00378"/>
<dbReference type="OrthoDB" id="9796223at2"/>
<reference evidence="18 19" key="1">
    <citation type="submission" date="2016-10" db="EMBL/GenBank/DDBJ databases">
        <authorList>
            <person name="de Groot N.N."/>
        </authorList>
    </citation>
    <scope>NUCLEOTIDE SEQUENCE [LARGE SCALE GENOMIC DNA]</scope>
    <source>
        <strain evidence="18 19">KH1P1</strain>
    </source>
</reference>
<accession>A0A1I0FET2</accession>
<feature type="transmembrane region" description="Helical" evidence="15">
    <location>
        <begin position="330"/>
        <end position="353"/>
    </location>
</feature>
<evidence type="ECO:0000256" key="15">
    <source>
        <dbReference type="SAM" id="Phobius"/>
    </source>
</evidence>
<dbReference type="Pfam" id="PF02516">
    <property type="entry name" value="STT3"/>
    <property type="match status" value="1"/>
</dbReference>
<feature type="region of interest" description="Disordered" evidence="14">
    <location>
        <begin position="697"/>
        <end position="732"/>
    </location>
</feature>
<evidence type="ECO:0000259" key="16">
    <source>
        <dbReference type="Pfam" id="PF02516"/>
    </source>
</evidence>
<feature type="transmembrane region" description="Helical" evidence="15">
    <location>
        <begin position="204"/>
        <end position="220"/>
    </location>
</feature>
<evidence type="ECO:0000256" key="13">
    <source>
        <dbReference type="ARBA" id="ARBA00023211"/>
    </source>
</evidence>
<evidence type="ECO:0000256" key="11">
    <source>
        <dbReference type="ARBA" id="ARBA00022989"/>
    </source>
</evidence>
<evidence type="ECO:0000256" key="8">
    <source>
        <dbReference type="ARBA" id="ARBA00022692"/>
    </source>
</evidence>
<keyword evidence="9" id="KW-0479">Metal-binding</keyword>
<dbReference type="InterPro" id="IPR048999">
    <property type="entry name" value="STT3-PglB_core"/>
</dbReference>
<comment type="pathway">
    <text evidence="4">Protein modification; protein glycosylation.</text>
</comment>
<dbReference type="PANTHER" id="PTHR13872:SF1">
    <property type="entry name" value="DOLICHYL-DIPHOSPHOOLIGOSACCHARIDE--PROTEIN GLYCOSYLTRANSFERASE SUBUNIT STT3B"/>
    <property type="match status" value="1"/>
</dbReference>
<evidence type="ECO:0000256" key="6">
    <source>
        <dbReference type="ARBA" id="ARBA00022676"/>
    </source>
</evidence>
<evidence type="ECO:0000256" key="1">
    <source>
        <dbReference type="ARBA" id="ARBA00001936"/>
    </source>
</evidence>
<dbReference type="PANTHER" id="PTHR13872">
    <property type="entry name" value="DOLICHYL-DIPHOSPHOOLIGOSACCHARIDE--PROTEIN GLYCOSYLTRANSFERASE SUBUNIT"/>
    <property type="match status" value="1"/>
</dbReference>
<comment type="cofactor">
    <cofactor evidence="2">
        <name>Mg(2+)</name>
        <dbReference type="ChEBI" id="CHEBI:18420"/>
    </cofactor>
</comment>
<name>A0A1I0FET2_9FIRM</name>
<evidence type="ECO:0000259" key="17">
    <source>
        <dbReference type="Pfam" id="PF21436"/>
    </source>
</evidence>
<evidence type="ECO:0000256" key="5">
    <source>
        <dbReference type="ARBA" id="ARBA00010810"/>
    </source>
</evidence>
<evidence type="ECO:0000256" key="2">
    <source>
        <dbReference type="ARBA" id="ARBA00001946"/>
    </source>
</evidence>
<proteinExistence type="inferred from homology"/>
<evidence type="ECO:0000256" key="12">
    <source>
        <dbReference type="ARBA" id="ARBA00023136"/>
    </source>
</evidence>
<dbReference type="GO" id="GO:0016020">
    <property type="term" value="C:membrane"/>
    <property type="evidence" value="ECO:0007669"/>
    <property type="project" value="InterPro"/>
</dbReference>